<dbReference type="Pfam" id="PF01406">
    <property type="entry name" value="tRNA-synt_1e"/>
    <property type="match status" value="1"/>
</dbReference>
<dbReference type="InterPro" id="IPR015273">
    <property type="entry name" value="Cys-tRNA-synt_Ia_DALR"/>
</dbReference>
<evidence type="ECO:0000256" key="1">
    <source>
        <dbReference type="ARBA" id="ARBA00004496"/>
    </source>
</evidence>
<feature type="domain" description="tRNA synthetases class I catalytic" evidence="14">
    <location>
        <begin position="11"/>
        <end position="307"/>
    </location>
</feature>
<evidence type="ECO:0000256" key="5">
    <source>
        <dbReference type="ARBA" id="ARBA00022598"/>
    </source>
</evidence>
<comment type="cofactor">
    <cofactor evidence="13">
        <name>Zn(2+)</name>
        <dbReference type="ChEBI" id="CHEBI:29105"/>
    </cofactor>
    <text evidence="13">Binds 1 zinc ion per subunit.</text>
</comment>
<evidence type="ECO:0000256" key="11">
    <source>
        <dbReference type="ARBA" id="ARBA00023146"/>
    </source>
</evidence>
<reference evidence="16 17" key="1">
    <citation type="journal article" date="2015" name="Genome Announc.">
        <title>Complete Genome Sequence of Spiroplasma litorale TN-1T (DSM 21781), a Bacterium Isolated from a Green-Eyed Horsefly (Tabanus nigrovittatus).</title>
        <authorList>
            <person name="Lo W.S."/>
            <person name="Lai Y.C."/>
            <person name="Lien Y.W."/>
            <person name="Wang T.H."/>
            <person name="Kuo C.H."/>
        </authorList>
    </citation>
    <scope>NUCLEOTIDE SEQUENCE [LARGE SCALE GENOMIC DNA]</scope>
    <source>
        <strain evidence="16 17">TN-1</strain>
    </source>
</reference>
<dbReference type="CDD" id="cd00672">
    <property type="entry name" value="CysRS_core"/>
    <property type="match status" value="1"/>
</dbReference>
<proteinExistence type="inferred from homology"/>
<keyword evidence="17" id="KW-1185">Reference proteome</keyword>
<dbReference type="SUPFAM" id="SSF52374">
    <property type="entry name" value="Nucleotidylyl transferase"/>
    <property type="match status" value="1"/>
</dbReference>
<dbReference type="OrthoDB" id="9815130at2"/>
<feature type="binding site" evidence="13">
    <location>
        <position position="229"/>
    </location>
    <ligand>
        <name>Zn(2+)</name>
        <dbReference type="ChEBI" id="CHEBI:29105"/>
    </ligand>
</feature>
<dbReference type="NCBIfam" id="TIGR00435">
    <property type="entry name" value="cysS"/>
    <property type="match status" value="1"/>
</dbReference>
<dbReference type="SUPFAM" id="SSF47323">
    <property type="entry name" value="Anticodon-binding domain of a subclass of class I aminoacyl-tRNA synthetases"/>
    <property type="match status" value="1"/>
</dbReference>
<comment type="subunit">
    <text evidence="3 13">Monomer.</text>
</comment>
<evidence type="ECO:0000256" key="3">
    <source>
        <dbReference type="ARBA" id="ARBA00011245"/>
    </source>
</evidence>
<dbReference type="Gene3D" id="3.40.50.620">
    <property type="entry name" value="HUPs"/>
    <property type="match status" value="1"/>
</dbReference>
<dbReference type="PANTHER" id="PTHR10890">
    <property type="entry name" value="CYSTEINYL-TRNA SYNTHETASE"/>
    <property type="match status" value="1"/>
</dbReference>
<evidence type="ECO:0000313" key="16">
    <source>
        <dbReference type="EMBL" id="AKX33697.1"/>
    </source>
</evidence>
<dbReference type="GO" id="GO:0008270">
    <property type="term" value="F:zinc ion binding"/>
    <property type="evidence" value="ECO:0007669"/>
    <property type="project" value="UniProtKB-UniRule"/>
</dbReference>
<evidence type="ECO:0000256" key="10">
    <source>
        <dbReference type="ARBA" id="ARBA00022917"/>
    </source>
</evidence>
<dbReference type="GO" id="GO:0004817">
    <property type="term" value="F:cysteine-tRNA ligase activity"/>
    <property type="evidence" value="ECO:0007669"/>
    <property type="project" value="UniProtKB-UniRule"/>
</dbReference>
<feature type="short sequence motif" description="'KMSKS' region" evidence="13">
    <location>
        <begin position="261"/>
        <end position="265"/>
    </location>
</feature>
<evidence type="ECO:0000256" key="13">
    <source>
        <dbReference type="HAMAP-Rule" id="MF_00041"/>
    </source>
</evidence>
<dbReference type="EMBL" id="CP012357">
    <property type="protein sequence ID" value="AKX33697.1"/>
    <property type="molecule type" value="Genomic_DNA"/>
</dbReference>
<evidence type="ECO:0000259" key="15">
    <source>
        <dbReference type="Pfam" id="PF09190"/>
    </source>
</evidence>
<dbReference type="GO" id="GO:0006423">
    <property type="term" value="P:cysteinyl-tRNA aminoacylation"/>
    <property type="evidence" value="ECO:0007669"/>
    <property type="project" value="UniProtKB-UniRule"/>
</dbReference>
<dbReference type="InterPro" id="IPR009080">
    <property type="entry name" value="tRNAsynth_Ia_anticodon-bd"/>
</dbReference>
<dbReference type="InterPro" id="IPR024909">
    <property type="entry name" value="Cys-tRNA/MSH_ligase"/>
</dbReference>
<name>A0A0K1W0Q9_9MOLU</name>
<dbReference type="InterPro" id="IPR015803">
    <property type="entry name" value="Cys-tRNA-ligase"/>
</dbReference>
<dbReference type="EC" id="6.1.1.16" evidence="13"/>
<dbReference type="InterPro" id="IPR032678">
    <property type="entry name" value="tRNA-synt_1_cat_dom"/>
</dbReference>
<dbReference type="AlphaFoldDB" id="A0A0K1W0Q9"/>
<evidence type="ECO:0000256" key="4">
    <source>
        <dbReference type="ARBA" id="ARBA00022490"/>
    </source>
</evidence>
<dbReference type="KEGG" id="sll:SLITO_v1c00290"/>
<dbReference type="PANTHER" id="PTHR10890:SF3">
    <property type="entry name" value="CYSTEINE--TRNA LIGASE, CYTOPLASMIC"/>
    <property type="match status" value="1"/>
</dbReference>
<keyword evidence="8 13" id="KW-0862">Zinc</keyword>
<keyword evidence="4 13" id="KW-0963">Cytoplasm</keyword>
<keyword evidence="5 13" id="KW-0436">Ligase</keyword>
<dbReference type="Pfam" id="PF09190">
    <property type="entry name" value="DALR_2"/>
    <property type="match status" value="1"/>
</dbReference>
<evidence type="ECO:0000256" key="7">
    <source>
        <dbReference type="ARBA" id="ARBA00022741"/>
    </source>
</evidence>
<feature type="binding site" evidence="13">
    <location>
        <position position="24"/>
    </location>
    <ligand>
        <name>Zn(2+)</name>
        <dbReference type="ChEBI" id="CHEBI:29105"/>
    </ligand>
</feature>
<dbReference type="HAMAP" id="MF_00041">
    <property type="entry name" value="Cys_tRNA_synth"/>
    <property type="match status" value="1"/>
</dbReference>
<comment type="subcellular location">
    <subcellularLocation>
        <location evidence="1 13">Cytoplasm</location>
    </subcellularLocation>
</comment>
<accession>A0A0K1W0Q9</accession>
<feature type="binding site" evidence="13">
    <location>
        <position position="264"/>
    </location>
    <ligand>
        <name>ATP</name>
        <dbReference type="ChEBI" id="CHEBI:30616"/>
    </ligand>
</feature>
<keyword evidence="6 13" id="KW-0479">Metal-binding</keyword>
<evidence type="ECO:0000256" key="6">
    <source>
        <dbReference type="ARBA" id="ARBA00022723"/>
    </source>
</evidence>
<keyword evidence="10 13" id="KW-0648">Protein biosynthesis</keyword>
<dbReference type="PATRIC" id="fig|216942.3.peg.29"/>
<protein>
    <recommendedName>
        <fullName evidence="13">Cysteine--tRNA ligase</fullName>
        <ecNumber evidence="13">6.1.1.16</ecNumber>
    </recommendedName>
    <alternativeName>
        <fullName evidence="13">Cysteinyl-tRNA synthetase</fullName>
        <shortName evidence="13">CysRS</shortName>
    </alternativeName>
</protein>
<comment type="catalytic activity">
    <reaction evidence="12 13">
        <text>tRNA(Cys) + L-cysteine + ATP = L-cysteinyl-tRNA(Cys) + AMP + diphosphate</text>
        <dbReference type="Rhea" id="RHEA:17773"/>
        <dbReference type="Rhea" id="RHEA-COMP:9661"/>
        <dbReference type="Rhea" id="RHEA-COMP:9679"/>
        <dbReference type="ChEBI" id="CHEBI:30616"/>
        <dbReference type="ChEBI" id="CHEBI:33019"/>
        <dbReference type="ChEBI" id="CHEBI:35235"/>
        <dbReference type="ChEBI" id="CHEBI:78442"/>
        <dbReference type="ChEBI" id="CHEBI:78517"/>
        <dbReference type="ChEBI" id="CHEBI:456215"/>
        <dbReference type="EC" id="6.1.1.16"/>
    </reaction>
</comment>
<dbReference type="GO" id="GO:0005829">
    <property type="term" value="C:cytosol"/>
    <property type="evidence" value="ECO:0007669"/>
    <property type="project" value="TreeGrafter"/>
</dbReference>
<dbReference type="InterPro" id="IPR014729">
    <property type="entry name" value="Rossmann-like_a/b/a_fold"/>
</dbReference>
<evidence type="ECO:0000256" key="9">
    <source>
        <dbReference type="ARBA" id="ARBA00022840"/>
    </source>
</evidence>
<evidence type="ECO:0000256" key="12">
    <source>
        <dbReference type="ARBA" id="ARBA00047398"/>
    </source>
</evidence>
<dbReference type="RefSeq" id="WP_075057799.1">
    <property type="nucleotide sequence ID" value="NZ_CP012357.1"/>
</dbReference>
<comment type="similarity">
    <text evidence="2 13">Belongs to the class-I aminoacyl-tRNA synthetase family.</text>
</comment>
<evidence type="ECO:0000259" key="14">
    <source>
        <dbReference type="Pfam" id="PF01406"/>
    </source>
</evidence>
<dbReference type="Gene3D" id="1.20.120.1910">
    <property type="entry name" value="Cysteine-tRNA ligase, C-terminal anti-codon recognition domain"/>
    <property type="match status" value="1"/>
</dbReference>
<feature type="binding site" evidence="13">
    <location>
        <position position="204"/>
    </location>
    <ligand>
        <name>Zn(2+)</name>
        <dbReference type="ChEBI" id="CHEBI:29105"/>
    </ligand>
</feature>
<keyword evidence="11 13" id="KW-0030">Aminoacyl-tRNA synthetase</keyword>
<gene>
    <name evidence="13 16" type="primary">cysS</name>
    <name evidence="16" type="ORF">SLITO_v1c00290</name>
</gene>
<evidence type="ECO:0000313" key="17">
    <source>
        <dbReference type="Proteomes" id="UP000067476"/>
    </source>
</evidence>
<organism evidence="16 17">
    <name type="scientific">Spiroplasma litorale</name>
    <dbReference type="NCBI Taxonomy" id="216942"/>
    <lineage>
        <taxon>Bacteria</taxon>
        <taxon>Bacillati</taxon>
        <taxon>Mycoplasmatota</taxon>
        <taxon>Mollicutes</taxon>
        <taxon>Entomoplasmatales</taxon>
        <taxon>Spiroplasmataceae</taxon>
        <taxon>Spiroplasma</taxon>
    </lineage>
</organism>
<feature type="binding site" evidence="13">
    <location>
        <position position="233"/>
    </location>
    <ligand>
        <name>Zn(2+)</name>
        <dbReference type="ChEBI" id="CHEBI:29105"/>
    </ligand>
</feature>
<dbReference type="GO" id="GO:0005524">
    <property type="term" value="F:ATP binding"/>
    <property type="evidence" value="ECO:0007669"/>
    <property type="project" value="UniProtKB-UniRule"/>
</dbReference>
<evidence type="ECO:0000256" key="2">
    <source>
        <dbReference type="ARBA" id="ARBA00005594"/>
    </source>
</evidence>
<feature type="short sequence motif" description="'HIGH' region" evidence="13">
    <location>
        <begin position="26"/>
        <end position="36"/>
    </location>
</feature>
<keyword evidence="9 13" id="KW-0067">ATP-binding</keyword>
<keyword evidence="7 13" id="KW-0547">Nucleotide-binding</keyword>
<sequence length="443" mass="51896">MKLFDSFSTNFKDIDEDQINIYTCGPTVYDYIHIGNARPLILADTLVRYFDHKKIKYKYLLNITDIDDKIINKAIDLNITEDELVDKYKNAFLKNLNDLNIKTPSNIVAISSKIGEIINFIDVLIEKGYAYIVDGSVYFDISKVKNEYGKLSKQQLENLWTGVRVDLEKNKKNQGDFALWKKTDIGKNWLSKWSLGRPGWHTECALMIDHFFSETIDIHIGGIDLKFPHHENERVQYLAKNEKEIAKLWMHNGHLSIENVKMSKSLGNIITVNEFLEKYNLNTLRYIFLSSNYRQPLNISIDVINQAIEWNKKVFNLLKTSNWKLAIKEINQRNQIPIDEDLVPFNYMDKFNSYMEDDLNTPMVITLLDEMMKNLNSQIKDSCLDLCMSEFKSILDCIGFKYHIKQLTDKDIKKLNLWKKALTKKDYIKADKLRKELIESEII</sequence>
<dbReference type="STRING" id="216942.SLITO_v1c00290"/>
<evidence type="ECO:0000256" key="8">
    <source>
        <dbReference type="ARBA" id="ARBA00022833"/>
    </source>
</evidence>
<feature type="domain" description="Cysteinyl-tRNA synthetase class Ia DALR" evidence="15">
    <location>
        <begin position="350"/>
        <end position="380"/>
    </location>
</feature>
<dbReference type="Proteomes" id="UP000067476">
    <property type="component" value="Chromosome"/>
</dbReference>
<dbReference type="PRINTS" id="PR00983">
    <property type="entry name" value="TRNASYNTHCYS"/>
</dbReference>